<proteinExistence type="predicted"/>
<name>A0ABQ5JXU1_9EUKA</name>
<evidence type="ECO:0000313" key="3">
    <source>
        <dbReference type="Proteomes" id="UP001057375"/>
    </source>
</evidence>
<feature type="compositionally biased region" description="Basic and acidic residues" evidence="1">
    <location>
        <begin position="573"/>
        <end position="593"/>
    </location>
</feature>
<accession>A0ABQ5JXU1</accession>
<feature type="compositionally biased region" description="Basic and acidic residues" evidence="1">
    <location>
        <begin position="555"/>
        <end position="564"/>
    </location>
</feature>
<sequence>MAKTRKESPIIISPIYIGKSIPISLGAPVILFPSFSDIAAINKTIAQGSPGYDQTMAAQEIFVERGELLFSHLTVPFSSPSQIKGVYLCVSSEVTAICLNVTLTMEDGRKTLKKYQLPQKKDWTNCFFLPIDTPNVLKCEIEGNGIKNAQESGYVAIYSIAFIRDETSDEILSRETFERLLSSSLNVEPVFICDGGRSSVPISRCSDPTILIPDISLIDTKHQEISHLSGQYDAMESNAPKMLVGEGSLTCSSILVPFKPAVPVKGAYISTSFTDIPSTLYMIVSTKSEEEEEGEVEDKKVITKYQFTQSHSFGKLGWYFLPIDVTNASKCELYAFDCSKDVHYIEIDSLIFVRNETPEEKAFREQQRAAKEKLWSEATLTKAIFHSEGGYLELPIDFDDPSVIPTDVPNVRGRDETFCKESEYYSSSKAQQMIEEGGSCTFSHLFVPFFSPTYVGSAFVCLDKSGPPILLCIFTHSDGTKTSKKYEFVEPSRGDVWCVLDIDLANVVTCEIQARGKFSAVASGNTTIESLMFIDKQMSAEDGIQEEEEEEEKGEQEAEERIADDIVANDKIGSMEEKSGHEVEGEKREKTKDVNGSMSATSTLEPVLVAPTSSSDEEKDMGDIGSIDVETSDKSSCQCTIV</sequence>
<feature type="region of interest" description="Disordered" evidence="1">
    <location>
        <begin position="540"/>
        <end position="642"/>
    </location>
</feature>
<dbReference type="Proteomes" id="UP001057375">
    <property type="component" value="Unassembled WGS sequence"/>
</dbReference>
<comment type="caution">
    <text evidence="2">The sequence shown here is derived from an EMBL/GenBank/DDBJ whole genome shotgun (WGS) entry which is preliminary data.</text>
</comment>
<reference evidence="2" key="1">
    <citation type="submission" date="2022-03" db="EMBL/GenBank/DDBJ databases">
        <title>Draft genome sequence of Aduncisulcus paluster, a free-living microaerophilic Fornicata.</title>
        <authorList>
            <person name="Yuyama I."/>
            <person name="Kume K."/>
            <person name="Tamura T."/>
            <person name="Inagaki Y."/>
            <person name="Hashimoto T."/>
        </authorList>
    </citation>
    <scope>NUCLEOTIDE SEQUENCE</scope>
    <source>
        <strain evidence="2">NY0171</strain>
    </source>
</reference>
<protein>
    <submittedName>
        <fullName evidence="2">Uncharacterized protein</fullName>
    </submittedName>
</protein>
<feature type="compositionally biased region" description="Polar residues" evidence="1">
    <location>
        <begin position="594"/>
        <end position="604"/>
    </location>
</feature>
<organism evidence="2 3">
    <name type="scientific">Aduncisulcus paluster</name>
    <dbReference type="NCBI Taxonomy" id="2918883"/>
    <lineage>
        <taxon>Eukaryota</taxon>
        <taxon>Metamonada</taxon>
        <taxon>Carpediemonas-like organisms</taxon>
        <taxon>Aduncisulcus</taxon>
    </lineage>
</organism>
<gene>
    <name evidence="2" type="ORF">ADUPG1_011965</name>
</gene>
<keyword evidence="3" id="KW-1185">Reference proteome</keyword>
<dbReference type="EMBL" id="BQXS01012334">
    <property type="protein sequence ID" value="GKT21685.1"/>
    <property type="molecule type" value="Genomic_DNA"/>
</dbReference>
<evidence type="ECO:0000313" key="2">
    <source>
        <dbReference type="EMBL" id="GKT21685.1"/>
    </source>
</evidence>
<evidence type="ECO:0000256" key="1">
    <source>
        <dbReference type="SAM" id="MobiDB-lite"/>
    </source>
</evidence>
<feature type="compositionally biased region" description="Acidic residues" evidence="1">
    <location>
        <begin position="543"/>
        <end position="554"/>
    </location>
</feature>